<dbReference type="OrthoDB" id="5296742at2"/>
<evidence type="ECO:0000256" key="1">
    <source>
        <dbReference type="SAM" id="MobiDB-lite"/>
    </source>
</evidence>
<evidence type="ECO:0000313" key="4">
    <source>
        <dbReference type="Proteomes" id="UP000192761"/>
    </source>
</evidence>
<dbReference type="Gene3D" id="3.30.750.140">
    <property type="match status" value="1"/>
</dbReference>
<keyword evidence="4" id="KW-1185">Reference proteome</keyword>
<gene>
    <name evidence="3" type="ORF">SAMN02745857_01615</name>
</gene>
<dbReference type="RefSeq" id="WP_084090283.1">
    <property type="nucleotide sequence ID" value="NZ_FWXD01000008.1"/>
</dbReference>
<feature type="region of interest" description="Disordered" evidence="1">
    <location>
        <begin position="196"/>
        <end position="216"/>
    </location>
</feature>
<feature type="region of interest" description="Disordered" evidence="1">
    <location>
        <begin position="98"/>
        <end position="122"/>
    </location>
</feature>
<dbReference type="STRING" id="1121001.SAMN02745857_01615"/>
<protein>
    <submittedName>
        <fullName evidence="3">Hook-length control protein FliK</fullName>
    </submittedName>
</protein>
<reference evidence="3 4" key="1">
    <citation type="submission" date="2017-04" db="EMBL/GenBank/DDBJ databases">
        <authorList>
            <person name="Afonso C.L."/>
            <person name="Miller P.J."/>
            <person name="Scott M.A."/>
            <person name="Spackman E."/>
            <person name="Goraichik I."/>
            <person name="Dimitrov K.M."/>
            <person name="Suarez D.L."/>
            <person name="Swayne D.E."/>
        </authorList>
    </citation>
    <scope>NUCLEOTIDE SEQUENCE [LARGE SCALE GENOMIC DNA]</scope>
    <source>
        <strain evidence="3 4">DSM 23236</strain>
    </source>
</reference>
<sequence length="384" mass="41102">MLPGNTAISILQQYLKVQEGLFDVIRPAESGELRFTVGERVQATVTGQLPGGRFAVLVKDQLLDLNLPRNTEPGEKLVLDVVADQPKLTFALVERQPPAAQQQNNAHPTAAGAPQPEQAALSKGAQFLSTVLGGKDEATASLQLTQAEALFEGTPDPAQIASRLQQKVAESGLFYESHQVEWAGGQRPLQALLREPQNQPAQASAAQQPVANPAAADADTPLMTDRAQLQSAALSSLAVQGGDDRPPIQSLVQQQLNALEQKPLVWQGQAWPGQPMRWQLQTQDGGERDANSPDDAEAMRWQSRLDLHLPSLGNVSISTDLFQGRFSLRFQTDTPEAAQRLQAGQQQLGQQFVAAGLTLAAVPVFAVNGEPEPGTVNAEAAHGT</sequence>
<organism evidence="3 4">
    <name type="scientific">Andreprevotia lacus DSM 23236</name>
    <dbReference type="NCBI Taxonomy" id="1121001"/>
    <lineage>
        <taxon>Bacteria</taxon>
        <taxon>Pseudomonadati</taxon>
        <taxon>Pseudomonadota</taxon>
        <taxon>Betaproteobacteria</taxon>
        <taxon>Neisseriales</taxon>
        <taxon>Chitinibacteraceae</taxon>
        <taxon>Andreprevotia</taxon>
    </lineage>
</organism>
<dbReference type="EMBL" id="FWXD01000008">
    <property type="protein sequence ID" value="SMC23468.1"/>
    <property type="molecule type" value="Genomic_DNA"/>
</dbReference>
<dbReference type="AlphaFoldDB" id="A0A1W1XIY4"/>
<feature type="domain" description="Flagellar hook-length control protein-like C-terminal" evidence="2">
    <location>
        <begin position="300"/>
        <end position="366"/>
    </location>
</feature>
<name>A0A1W1XIY4_9NEIS</name>
<dbReference type="Proteomes" id="UP000192761">
    <property type="component" value="Unassembled WGS sequence"/>
</dbReference>
<proteinExistence type="predicted"/>
<feature type="compositionally biased region" description="Low complexity" evidence="1">
    <location>
        <begin position="98"/>
        <end position="111"/>
    </location>
</feature>
<dbReference type="InterPro" id="IPR038610">
    <property type="entry name" value="FliK-like_C_sf"/>
</dbReference>
<evidence type="ECO:0000313" key="3">
    <source>
        <dbReference type="EMBL" id="SMC23468.1"/>
    </source>
</evidence>
<accession>A0A1W1XIY4</accession>
<evidence type="ECO:0000259" key="2">
    <source>
        <dbReference type="Pfam" id="PF02120"/>
    </source>
</evidence>
<dbReference type="Pfam" id="PF02120">
    <property type="entry name" value="Flg_hook"/>
    <property type="match status" value="1"/>
</dbReference>
<dbReference type="InterPro" id="IPR021136">
    <property type="entry name" value="Flagellar_hook_control-like_C"/>
</dbReference>